<dbReference type="AlphaFoldDB" id="A0A4Y2TFT3"/>
<dbReference type="EMBL" id="BGPR01028358">
    <property type="protein sequence ID" value="GBN99472.1"/>
    <property type="molecule type" value="Genomic_DNA"/>
</dbReference>
<dbReference type="Proteomes" id="UP000499080">
    <property type="component" value="Unassembled WGS sequence"/>
</dbReference>
<evidence type="ECO:0000313" key="1">
    <source>
        <dbReference type="EMBL" id="GBN99472.1"/>
    </source>
</evidence>
<protein>
    <submittedName>
        <fullName evidence="1">Uncharacterized protein</fullName>
    </submittedName>
</protein>
<proteinExistence type="predicted"/>
<organism evidence="1 2">
    <name type="scientific">Araneus ventricosus</name>
    <name type="common">Orbweaver spider</name>
    <name type="synonym">Epeira ventricosa</name>
    <dbReference type="NCBI Taxonomy" id="182803"/>
    <lineage>
        <taxon>Eukaryota</taxon>
        <taxon>Metazoa</taxon>
        <taxon>Ecdysozoa</taxon>
        <taxon>Arthropoda</taxon>
        <taxon>Chelicerata</taxon>
        <taxon>Arachnida</taxon>
        <taxon>Araneae</taxon>
        <taxon>Araneomorphae</taxon>
        <taxon>Entelegynae</taxon>
        <taxon>Araneoidea</taxon>
        <taxon>Araneidae</taxon>
        <taxon>Araneus</taxon>
    </lineage>
</organism>
<accession>A0A4Y2TFT3</accession>
<keyword evidence="2" id="KW-1185">Reference proteome</keyword>
<comment type="caution">
    <text evidence="1">The sequence shown here is derived from an EMBL/GenBank/DDBJ whole genome shotgun (WGS) entry which is preliminary data.</text>
</comment>
<gene>
    <name evidence="1" type="ORF">AVEN_76438_1</name>
</gene>
<sequence length="131" mass="14745">MAENEENSTVINLGNPNDAAGPFRKDAEIGEHGGLAKLLAGLVVSPLQRERKGLFFFLEQNSKKDKMVCQYRSIQAAANQEVKTQQLERSTRALSRITIYIFLGSKLTWAAKESRRRTDSPNKLRSLIETH</sequence>
<evidence type="ECO:0000313" key="2">
    <source>
        <dbReference type="Proteomes" id="UP000499080"/>
    </source>
</evidence>
<reference evidence="1 2" key="1">
    <citation type="journal article" date="2019" name="Sci. Rep.">
        <title>Orb-weaving spider Araneus ventricosus genome elucidates the spidroin gene catalogue.</title>
        <authorList>
            <person name="Kono N."/>
            <person name="Nakamura H."/>
            <person name="Ohtoshi R."/>
            <person name="Moran D.A.P."/>
            <person name="Shinohara A."/>
            <person name="Yoshida Y."/>
            <person name="Fujiwara M."/>
            <person name="Mori M."/>
            <person name="Tomita M."/>
            <person name="Arakawa K."/>
        </authorList>
    </citation>
    <scope>NUCLEOTIDE SEQUENCE [LARGE SCALE GENOMIC DNA]</scope>
</reference>
<name>A0A4Y2TFT3_ARAVE</name>